<keyword evidence="4 8" id="KW-0812">Transmembrane</keyword>
<evidence type="ECO:0000256" key="2">
    <source>
        <dbReference type="ARBA" id="ARBA00022448"/>
    </source>
</evidence>
<evidence type="ECO:0000256" key="5">
    <source>
        <dbReference type="ARBA" id="ARBA00023077"/>
    </source>
</evidence>
<evidence type="ECO:0000259" key="9">
    <source>
        <dbReference type="Pfam" id="PF00593"/>
    </source>
</evidence>
<sequence length="337" mass="37569">VFIAYYPHPKSCIYKLNSREKTTTYNVGLDFGFLNNRINGAVDYYYRKTTDLLNSVFVSAGTNFKNKVLSNVGSLENSGIEFSINSKPVVTTDWTWDLGFNITYNKNEITKLTTGDSENYYVAAGDNIGGGRDMKAMAHAVGHPASSFYVYQQVYDENGKPIENEFVDRNGDGTINGDDRYFYKKPTADVLMGLTSRLSYKSWDFSFSLRASLNNYVYNSVEAGGSDCNPTSVYSFGALNNRPLMGVANNIQSKNDNTLLSDYFVQNASFMKCDNITLGYSFKKLFGAPIGGRVYAAVQNVFTITKYKGLDPEVEKGLDNNIYPRPLTTLIGLSLNF</sequence>
<protein>
    <submittedName>
        <fullName evidence="10">SusC/RagA family protein</fullName>
    </submittedName>
</protein>
<evidence type="ECO:0000313" key="11">
    <source>
        <dbReference type="Proteomes" id="UP000283369"/>
    </source>
</evidence>
<keyword evidence="2 8" id="KW-0813">Transport</keyword>
<evidence type="ECO:0000256" key="6">
    <source>
        <dbReference type="ARBA" id="ARBA00023136"/>
    </source>
</evidence>
<dbReference type="SUPFAM" id="SSF56935">
    <property type="entry name" value="Porins"/>
    <property type="match status" value="1"/>
</dbReference>
<dbReference type="Pfam" id="PF00593">
    <property type="entry name" value="TonB_dep_Rec_b-barrel"/>
    <property type="match status" value="1"/>
</dbReference>
<dbReference type="InterPro" id="IPR036942">
    <property type="entry name" value="Beta-barrel_TonB_sf"/>
</dbReference>
<dbReference type="PROSITE" id="PS52016">
    <property type="entry name" value="TONB_DEPENDENT_REC_3"/>
    <property type="match status" value="1"/>
</dbReference>
<dbReference type="AlphaFoldDB" id="A0A412VWR9"/>
<keyword evidence="5" id="KW-0798">TonB box</keyword>
<keyword evidence="6 8" id="KW-0472">Membrane</keyword>
<evidence type="ECO:0000256" key="3">
    <source>
        <dbReference type="ARBA" id="ARBA00022452"/>
    </source>
</evidence>
<evidence type="ECO:0000256" key="8">
    <source>
        <dbReference type="PROSITE-ProRule" id="PRU01360"/>
    </source>
</evidence>
<feature type="non-terminal residue" evidence="10">
    <location>
        <position position="1"/>
    </location>
</feature>
<evidence type="ECO:0000256" key="4">
    <source>
        <dbReference type="ARBA" id="ARBA00022692"/>
    </source>
</evidence>
<keyword evidence="7 8" id="KW-0998">Cell outer membrane</keyword>
<evidence type="ECO:0000256" key="1">
    <source>
        <dbReference type="ARBA" id="ARBA00004571"/>
    </source>
</evidence>
<reference evidence="10 11" key="1">
    <citation type="submission" date="2018-08" db="EMBL/GenBank/DDBJ databases">
        <title>A genome reference for cultivated species of the human gut microbiota.</title>
        <authorList>
            <person name="Zou Y."/>
            <person name="Xue W."/>
            <person name="Luo G."/>
        </authorList>
    </citation>
    <scope>NUCLEOTIDE SEQUENCE [LARGE SCALE GENOMIC DNA]</scope>
    <source>
        <strain evidence="10 11">AF14-7</strain>
    </source>
</reference>
<dbReference type="Gene3D" id="2.40.170.20">
    <property type="entry name" value="TonB-dependent receptor, beta-barrel domain"/>
    <property type="match status" value="1"/>
</dbReference>
<gene>
    <name evidence="10" type="ORF">DWW25_13385</name>
</gene>
<evidence type="ECO:0000256" key="7">
    <source>
        <dbReference type="ARBA" id="ARBA00023237"/>
    </source>
</evidence>
<name>A0A412VWR9_9BACE</name>
<comment type="subcellular location">
    <subcellularLocation>
        <location evidence="1 8">Cell outer membrane</location>
        <topology evidence="1 8">Multi-pass membrane protein</topology>
    </subcellularLocation>
</comment>
<accession>A0A412VWR9</accession>
<dbReference type="EMBL" id="QRYV01000029">
    <property type="protein sequence ID" value="RGV14124.1"/>
    <property type="molecule type" value="Genomic_DNA"/>
</dbReference>
<dbReference type="InterPro" id="IPR039426">
    <property type="entry name" value="TonB-dep_rcpt-like"/>
</dbReference>
<comment type="similarity">
    <text evidence="8">Belongs to the TonB-dependent receptor family.</text>
</comment>
<dbReference type="Proteomes" id="UP000283369">
    <property type="component" value="Unassembled WGS sequence"/>
</dbReference>
<comment type="caution">
    <text evidence="10">The sequence shown here is derived from an EMBL/GenBank/DDBJ whole genome shotgun (WGS) entry which is preliminary data.</text>
</comment>
<dbReference type="InterPro" id="IPR000531">
    <property type="entry name" value="Beta-barrel_TonB"/>
</dbReference>
<organism evidence="10 11">
    <name type="scientific">Bacteroides xylanisolvens</name>
    <dbReference type="NCBI Taxonomy" id="371601"/>
    <lineage>
        <taxon>Bacteria</taxon>
        <taxon>Pseudomonadati</taxon>
        <taxon>Bacteroidota</taxon>
        <taxon>Bacteroidia</taxon>
        <taxon>Bacteroidales</taxon>
        <taxon>Bacteroidaceae</taxon>
        <taxon>Bacteroides</taxon>
    </lineage>
</organism>
<evidence type="ECO:0000313" key="10">
    <source>
        <dbReference type="EMBL" id="RGV14124.1"/>
    </source>
</evidence>
<feature type="domain" description="TonB-dependent receptor-like beta-barrel" evidence="9">
    <location>
        <begin position="20"/>
        <end position="215"/>
    </location>
</feature>
<keyword evidence="3 8" id="KW-1134">Transmembrane beta strand</keyword>
<dbReference type="GO" id="GO:0009279">
    <property type="term" value="C:cell outer membrane"/>
    <property type="evidence" value="ECO:0007669"/>
    <property type="project" value="UniProtKB-SubCell"/>
</dbReference>
<proteinExistence type="inferred from homology"/>
<dbReference type="RefSeq" id="WP_220392705.1">
    <property type="nucleotide sequence ID" value="NZ_QRYV01000029.1"/>
</dbReference>